<accession>M7BP76</accession>
<dbReference type="EMBL" id="KB515918">
    <property type="protein sequence ID" value="EMP39711.1"/>
    <property type="molecule type" value="Genomic_DNA"/>
</dbReference>
<organism evidence="1 2">
    <name type="scientific">Chelonia mydas</name>
    <name type="common">Green sea-turtle</name>
    <name type="synonym">Chelonia agassizi</name>
    <dbReference type="NCBI Taxonomy" id="8469"/>
    <lineage>
        <taxon>Eukaryota</taxon>
        <taxon>Metazoa</taxon>
        <taxon>Chordata</taxon>
        <taxon>Craniata</taxon>
        <taxon>Vertebrata</taxon>
        <taxon>Euteleostomi</taxon>
        <taxon>Archelosauria</taxon>
        <taxon>Testudinata</taxon>
        <taxon>Testudines</taxon>
        <taxon>Cryptodira</taxon>
        <taxon>Durocryptodira</taxon>
        <taxon>Americhelydia</taxon>
        <taxon>Chelonioidea</taxon>
        <taxon>Cheloniidae</taxon>
        <taxon>Chelonia</taxon>
    </lineage>
</organism>
<proteinExistence type="predicted"/>
<gene>
    <name evidence="1" type="ORF">UY3_03095</name>
</gene>
<dbReference type="AlphaFoldDB" id="M7BP76"/>
<sequence>MDTCKVATSHNMDEDFVDEKEEANVQQTTGGSVLPSSQDLFLILEPIPSQDVLFPDSEGREGPSSQDLFLILEPILSQDVLFPDSEGREGTSDPDCFFVVLKIQEFGSVFTYANCTLSIMGFGGGVSAADISLACGTEVLVTSGLASPIFHLSSKGDSSTRPTAKLFDTIYTVGVNRDDTKKIGAEGLDLDEGIPQV</sequence>
<evidence type="ECO:0000313" key="2">
    <source>
        <dbReference type="Proteomes" id="UP000031443"/>
    </source>
</evidence>
<dbReference type="Proteomes" id="UP000031443">
    <property type="component" value="Unassembled WGS sequence"/>
</dbReference>
<name>M7BP76_CHEMY</name>
<protein>
    <submittedName>
        <fullName evidence="1">Uncharacterized protein</fullName>
    </submittedName>
</protein>
<reference evidence="2" key="1">
    <citation type="journal article" date="2013" name="Nat. Genet.">
        <title>The draft genomes of soft-shell turtle and green sea turtle yield insights into the development and evolution of the turtle-specific body plan.</title>
        <authorList>
            <person name="Wang Z."/>
            <person name="Pascual-Anaya J."/>
            <person name="Zadissa A."/>
            <person name="Li W."/>
            <person name="Niimura Y."/>
            <person name="Huang Z."/>
            <person name="Li C."/>
            <person name="White S."/>
            <person name="Xiong Z."/>
            <person name="Fang D."/>
            <person name="Wang B."/>
            <person name="Ming Y."/>
            <person name="Chen Y."/>
            <person name="Zheng Y."/>
            <person name="Kuraku S."/>
            <person name="Pignatelli M."/>
            <person name="Herrero J."/>
            <person name="Beal K."/>
            <person name="Nozawa M."/>
            <person name="Li Q."/>
            <person name="Wang J."/>
            <person name="Zhang H."/>
            <person name="Yu L."/>
            <person name="Shigenobu S."/>
            <person name="Wang J."/>
            <person name="Liu J."/>
            <person name="Flicek P."/>
            <person name="Searle S."/>
            <person name="Wang J."/>
            <person name="Kuratani S."/>
            <person name="Yin Y."/>
            <person name="Aken B."/>
            <person name="Zhang G."/>
            <person name="Irie N."/>
        </authorList>
    </citation>
    <scope>NUCLEOTIDE SEQUENCE [LARGE SCALE GENOMIC DNA]</scope>
</reference>
<evidence type="ECO:0000313" key="1">
    <source>
        <dbReference type="EMBL" id="EMP39711.1"/>
    </source>
</evidence>
<keyword evidence="2" id="KW-1185">Reference proteome</keyword>